<dbReference type="PANTHER" id="PTHR31071:SF14">
    <property type="entry name" value="BZIP DOMAIN-CONTAINING PROTEIN"/>
    <property type="match status" value="1"/>
</dbReference>
<dbReference type="KEGG" id="vra:106767397"/>
<dbReference type="GeneID" id="106767397"/>
<proteinExistence type="predicted"/>
<dbReference type="OrthoDB" id="1419410at2759"/>
<evidence type="ECO:0000313" key="4">
    <source>
        <dbReference type="RefSeq" id="XP_014507762.2"/>
    </source>
</evidence>
<dbReference type="PANTHER" id="PTHR31071">
    <property type="entry name" value="GB|AAF24581.1"/>
    <property type="match status" value="1"/>
</dbReference>
<feature type="coiled-coil region" evidence="1">
    <location>
        <begin position="126"/>
        <end position="182"/>
    </location>
</feature>
<evidence type="ECO:0000256" key="1">
    <source>
        <dbReference type="SAM" id="Coils"/>
    </source>
</evidence>
<name>A0A1S3UP34_VIGRR</name>
<keyword evidence="1" id="KW-0175">Coiled coil</keyword>
<gene>
    <name evidence="4" type="primary">LOC106767397</name>
</gene>
<dbReference type="Proteomes" id="UP000087766">
    <property type="component" value="Chromosome 7"/>
</dbReference>
<feature type="region of interest" description="Disordered" evidence="2">
    <location>
        <begin position="81"/>
        <end position="103"/>
    </location>
</feature>
<reference evidence="3" key="1">
    <citation type="journal article" date="2014" name="Nat. Commun.">
        <title>Genome sequence of mungbean and insights into evolution within Vigna species.</title>
        <authorList>
            <person name="Kang Y.J."/>
            <person name="Kim S.K."/>
            <person name="Kim M.Y."/>
            <person name="Lestari P."/>
            <person name="Kim K.H."/>
            <person name="Ha B.K."/>
            <person name="Jun T.H."/>
            <person name="Hwang W.J."/>
            <person name="Lee T."/>
            <person name="Lee J."/>
            <person name="Shim S."/>
            <person name="Yoon M.Y."/>
            <person name="Jang Y.E."/>
            <person name="Han K.S."/>
            <person name="Taeprayoon P."/>
            <person name="Yoon N."/>
            <person name="Somta P."/>
            <person name="Tanya P."/>
            <person name="Kim K.S."/>
            <person name="Gwag J.G."/>
            <person name="Moon J.K."/>
            <person name="Lee Y.H."/>
            <person name="Park B.S."/>
            <person name="Bombarely A."/>
            <person name="Doyle J.J."/>
            <person name="Jackson S.A."/>
            <person name="Schafleitner R."/>
            <person name="Srinives P."/>
            <person name="Varshney R.K."/>
            <person name="Lee S.H."/>
        </authorList>
    </citation>
    <scope>NUCLEOTIDE SEQUENCE [LARGE SCALE GENOMIC DNA]</scope>
    <source>
        <strain evidence="3">cv. VC1973A</strain>
    </source>
</reference>
<dbReference type="STRING" id="3916.A0A1S3UP34"/>
<dbReference type="RefSeq" id="XP_014507762.2">
    <property type="nucleotide sequence ID" value="XM_014652276.2"/>
</dbReference>
<evidence type="ECO:0000313" key="3">
    <source>
        <dbReference type="Proteomes" id="UP000087766"/>
    </source>
</evidence>
<dbReference type="InterPro" id="IPR043424">
    <property type="entry name" value="BLT-like"/>
</dbReference>
<dbReference type="AlphaFoldDB" id="A0A1S3UP34"/>
<sequence>MQKSEGRDEIYEWRAASHLNTFILQLNQTMNNTRKHPISSGQVPSATSPVNFRRSTPKIHLSARKLAARLWHFRFFHRSSSHKLQSSPPPRVKLTEEEATQGDSRKLLRDTKLNGGSVVSVLLSELLRAQTCINNLKSSKKKLEEEKFLWKRRELKKNEAVLEELMDKLARERRSKERMESLNSKLVHELSEAKLYAEQFMINYKEERRKREIIEQVCNGLAMQIGEDRAKLEGIREEMEEERKMFHMAEMWREESIQMKLLDAKLALEDKYTQMIHLIAHLQSFLRSRGDELGAPQSPNVELSCDFTQSNHVLDTLNEIKVKETVIGVEPCFLSTLTAPSSTVHIVSLDDNLHDADQNVNGLGSEAERCENSEDGCCKQSDSSVRLATRSVKSRGFRQWELLGPRNFADSMNPHITRGMKGCIEWPRGMPKVNSKIIPVEERVRKEKSQLQHLLKPHLEREQVYKQN</sequence>
<keyword evidence="3" id="KW-1185">Reference proteome</keyword>
<reference evidence="4" key="2">
    <citation type="submission" date="2025-08" db="UniProtKB">
        <authorList>
            <consortium name="RefSeq"/>
        </authorList>
    </citation>
    <scope>IDENTIFICATION</scope>
    <source>
        <tissue evidence="4">Leaf</tissue>
    </source>
</reference>
<protein>
    <submittedName>
        <fullName evidence="4">Uncharacterized protein LOC106767397</fullName>
    </submittedName>
</protein>
<evidence type="ECO:0000256" key="2">
    <source>
        <dbReference type="SAM" id="MobiDB-lite"/>
    </source>
</evidence>
<organism evidence="3 4">
    <name type="scientific">Vigna radiata var. radiata</name>
    <name type="common">Mung bean</name>
    <name type="synonym">Phaseolus aureus</name>
    <dbReference type="NCBI Taxonomy" id="3916"/>
    <lineage>
        <taxon>Eukaryota</taxon>
        <taxon>Viridiplantae</taxon>
        <taxon>Streptophyta</taxon>
        <taxon>Embryophyta</taxon>
        <taxon>Tracheophyta</taxon>
        <taxon>Spermatophyta</taxon>
        <taxon>Magnoliopsida</taxon>
        <taxon>eudicotyledons</taxon>
        <taxon>Gunneridae</taxon>
        <taxon>Pentapetalae</taxon>
        <taxon>rosids</taxon>
        <taxon>fabids</taxon>
        <taxon>Fabales</taxon>
        <taxon>Fabaceae</taxon>
        <taxon>Papilionoideae</taxon>
        <taxon>50 kb inversion clade</taxon>
        <taxon>NPAAA clade</taxon>
        <taxon>indigoferoid/millettioid clade</taxon>
        <taxon>Phaseoleae</taxon>
        <taxon>Vigna</taxon>
    </lineage>
</organism>
<accession>A0A1S3UP34</accession>